<feature type="compositionally biased region" description="Low complexity" evidence="1">
    <location>
        <begin position="136"/>
        <end position="169"/>
    </location>
</feature>
<name>A0A9P6GK16_9PLEO</name>
<accession>A0A9P6GK16</accession>
<dbReference type="Proteomes" id="UP000756921">
    <property type="component" value="Unassembled WGS sequence"/>
</dbReference>
<evidence type="ECO:0000256" key="2">
    <source>
        <dbReference type="SAM" id="SignalP"/>
    </source>
</evidence>
<comment type="caution">
    <text evidence="3">The sequence shown here is derived from an EMBL/GenBank/DDBJ whole genome shotgun (WGS) entry which is preliminary data.</text>
</comment>
<feature type="signal peptide" evidence="2">
    <location>
        <begin position="1"/>
        <end position="18"/>
    </location>
</feature>
<dbReference type="EMBL" id="WJXW01000005">
    <property type="protein sequence ID" value="KAF9735800.1"/>
    <property type="molecule type" value="Genomic_DNA"/>
</dbReference>
<keyword evidence="4" id="KW-1185">Reference proteome</keyword>
<gene>
    <name evidence="3" type="ORF">PMIN01_05715</name>
</gene>
<reference evidence="3" key="1">
    <citation type="journal article" date="2020" name="Mol. Plant Microbe Interact.">
        <title>Genome Sequence of the Biocontrol Agent Coniothyrium minitans strain Conio (IMI 134523).</title>
        <authorList>
            <person name="Patel D."/>
            <person name="Shittu T.A."/>
            <person name="Baroncelli R."/>
            <person name="Muthumeenakshi S."/>
            <person name="Osborne T.H."/>
            <person name="Janganan T.K."/>
            <person name="Sreenivasaprasad S."/>
        </authorList>
    </citation>
    <scope>NUCLEOTIDE SEQUENCE</scope>
    <source>
        <strain evidence="3">Conio</strain>
    </source>
</reference>
<feature type="region of interest" description="Disordered" evidence="1">
    <location>
        <begin position="136"/>
        <end position="173"/>
    </location>
</feature>
<keyword evidence="2" id="KW-0732">Signal</keyword>
<evidence type="ECO:0008006" key="5">
    <source>
        <dbReference type="Google" id="ProtNLM"/>
    </source>
</evidence>
<evidence type="ECO:0000256" key="1">
    <source>
        <dbReference type="SAM" id="MobiDB-lite"/>
    </source>
</evidence>
<proteinExistence type="predicted"/>
<sequence>MKGFTFATVAALAATTLAATVKLEQTACIQANATSLFQFNVEVDKLTVINLDSVCGLKLVSANGADVNAIKCQAYMDAEGKNKGSKEFTFADPAQIATNPVQEKAILCVGSGAVPTAQPTTFAAVTTSAALAASTGGASATGSGNGNGNSTSGKPSSPSPSSSSTNAPGEGAASTLSMSLGALSFAAVAALFL</sequence>
<evidence type="ECO:0000313" key="3">
    <source>
        <dbReference type="EMBL" id="KAF9735800.1"/>
    </source>
</evidence>
<dbReference type="OrthoDB" id="5091764at2759"/>
<organism evidence="3 4">
    <name type="scientific">Paraphaeosphaeria minitans</name>
    <dbReference type="NCBI Taxonomy" id="565426"/>
    <lineage>
        <taxon>Eukaryota</taxon>
        <taxon>Fungi</taxon>
        <taxon>Dikarya</taxon>
        <taxon>Ascomycota</taxon>
        <taxon>Pezizomycotina</taxon>
        <taxon>Dothideomycetes</taxon>
        <taxon>Pleosporomycetidae</taxon>
        <taxon>Pleosporales</taxon>
        <taxon>Massarineae</taxon>
        <taxon>Didymosphaeriaceae</taxon>
        <taxon>Paraphaeosphaeria</taxon>
    </lineage>
</organism>
<evidence type="ECO:0000313" key="4">
    <source>
        <dbReference type="Proteomes" id="UP000756921"/>
    </source>
</evidence>
<protein>
    <recommendedName>
        <fullName evidence="5">GPI anchored cell wall protein</fullName>
    </recommendedName>
</protein>
<dbReference type="AlphaFoldDB" id="A0A9P6GK16"/>
<feature type="chain" id="PRO_5040115089" description="GPI anchored cell wall protein" evidence="2">
    <location>
        <begin position="19"/>
        <end position="193"/>
    </location>
</feature>